<dbReference type="Proteomes" id="UP000218231">
    <property type="component" value="Unassembled WGS sequence"/>
</dbReference>
<keyword evidence="1" id="KW-0175">Coiled coil</keyword>
<dbReference type="OrthoDB" id="5865456at2759"/>
<gene>
    <name evidence="3" type="ORF">WR25_11505</name>
</gene>
<evidence type="ECO:0000256" key="2">
    <source>
        <dbReference type="SAM" id="MobiDB-lite"/>
    </source>
</evidence>
<name>A0A2A2JK19_9BILA</name>
<keyword evidence="4" id="KW-1185">Reference proteome</keyword>
<proteinExistence type="predicted"/>
<evidence type="ECO:0000313" key="4">
    <source>
        <dbReference type="Proteomes" id="UP000218231"/>
    </source>
</evidence>
<sequence>MTKPGTSRIKKETWWWTNEVEADIKSKKEAFKQWRQTRIQQDKDVYNLRKKEAKIQIAKAKQEHFEDLYRRLETRQGESEIYRIAKTRHAKTRDIGNVRIVKAADGGSTTKRYPQRNSPIQEFLEEHPTSDLCL</sequence>
<feature type="compositionally biased region" description="Basic and acidic residues" evidence="2">
    <location>
        <begin position="124"/>
        <end position="134"/>
    </location>
</feature>
<protein>
    <submittedName>
        <fullName evidence="3">Uncharacterized protein</fullName>
    </submittedName>
</protein>
<feature type="coiled-coil region" evidence="1">
    <location>
        <begin position="43"/>
        <end position="75"/>
    </location>
</feature>
<reference evidence="3 4" key="1">
    <citation type="journal article" date="2017" name="Curr. Biol.">
        <title>Genome architecture and evolution of a unichromosomal asexual nematode.</title>
        <authorList>
            <person name="Fradin H."/>
            <person name="Zegar C."/>
            <person name="Gutwein M."/>
            <person name="Lucas J."/>
            <person name="Kovtun M."/>
            <person name="Corcoran D."/>
            <person name="Baugh L.R."/>
            <person name="Kiontke K."/>
            <person name="Gunsalus K."/>
            <person name="Fitch D.H."/>
            <person name="Piano F."/>
        </authorList>
    </citation>
    <scope>NUCLEOTIDE SEQUENCE [LARGE SCALE GENOMIC DNA]</scope>
    <source>
        <strain evidence="3">PF1309</strain>
    </source>
</reference>
<feature type="compositionally biased region" description="Polar residues" evidence="2">
    <location>
        <begin position="107"/>
        <end position="120"/>
    </location>
</feature>
<dbReference type="AlphaFoldDB" id="A0A2A2JK19"/>
<accession>A0A2A2JK19</accession>
<dbReference type="STRING" id="2018661.A0A2A2JK19"/>
<evidence type="ECO:0000313" key="3">
    <source>
        <dbReference type="EMBL" id="PAV62043.1"/>
    </source>
</evidence>
<dbReference type="EMBL" id="LIAE01010387">
    <property type="protein sequence ID" value="PAV62043.1"/>
    <property type="molecule type" value="Genomic_DNA"/>
</dbReference>
<organism evidence="3 4">
    <name type="scientific">Diploscapter pachys</name>
    <dbReference type="NCBI Taxonomy" id="2018661"/>
    <lineage>
        <taxon>Eukaryota</taxon>
        <taxon>Metazoa</taxon>
        <taxon>Ecdysozoa</taxon>
        <taxon>Nematoda</taxon>
        <taxon>Chromadorea</taxon>
        <taxon>Rhabditida</taxon>
        <taxon>Rhabditina</taxon>
        <taxon>Rhabditomorpha</taxon>
        <taxon>Rhabditoidea</taxon>
        <taxon>Rhabditidae</taxon>
        <taxon>Diploscapter</taxon>
    </lineage>
</organism>
<comment type="caution">
    <text evidence="3">The sequence shown here is derived from an EMBL/GenBank/DDBJ whole genome shotgun (WGS) entry which is preliminary data.</text>
</comment>
<evidence type="ECO:0000256" key="1">
    <source>
        <dbReference type="SAM" id="Coils"/>
    </source>
</evidence>
<feature type="region of interest" description="Disordered" evidence="2">
    <location>
        <begin position="104"/>
        <end position="134"/>
    </location>
</feature>